<dbReference type="SMART" id="SM00343">
    <property type="entry name" value="ZnF_C2HC"/>
    <property type="match status" value="2"/>
</dbReference>
<dbReference type="AlphaFoldDB" id="A0A9D4MKD6"/>
<dbReference type="SUPFAM" id="SSF57756">
    <property type="entry name" value="Retrovirus zinc finger-like domains"/>
    <property type="match status" value="1"/>
</dbReference>
<proteinExistence type="predicted"/>
<name>A0A9D4MKD6_DREPO</name>
<dbReference type="GO" id="GO:0003676">
    <property type="term" value="F:nucleic acid binding"/>
    <property type="evidence" value="ECO:0007669"/>
    <property type="project" value="InterPro"/>
</dbReference>
<organism evidence="3 4">
    <name type="scientific">Dreissena polymorpha</name>
    <name type="common">Zebra mussel</name>
    <name type="synonym">Mytilus polymorpha</name>
    <dbReference type="NCBI Taxonomy" id="45954"/>
    <lineage>
        <taxon>Eukaryota</taxon>
        <taxon>Metazoa</taxon>
        <taxon>Spiralia</taxon>
        <taxon>Lophotrochozoa</taxon>
        <taxon>Mollusca</taxon>
        <taxon>Bivalvia</taxon>
        <taxon>Autobranchia</taxon>
        <taxon>Heteroconchia</taxon>
        <taxon>Euheterodonta</taxon>
        <taxon>Imparidentia</taxon>
        <taxon>Neoheterodontei</taxon>
        <taxon>Myida</taxon>
        <taxon>Dreissenoidea</taxon>
        <taxon>Dreissenidae</taxon>
        <taxon>Dreissena</taxon>
    </lineage>
</organism>
<dbReference type="Gene3D" id="2.40.70.10">
    <property type="entry name" value="Acid Proteases"/>
    <property type="match status" value="1"/>
</dbReference>
<dbReference type="EMBL" id="JAIWYP010000001">
    <property type="protein sequence ID" value="KAH3876912.1"/>
    <property type="molecule type" value="Genomic_DNA"/>
</dbReference>
<evidence type="ECO:0000259" key="2">
    <source>
        <dbReference type="PROSITE" id="PS50158"/>
    </source>
</evidence>
<keyword evidence="1" id="KW-0479">Metal-binding</keyword>
<evidence type="ECO:0000313" key="4">
    <source>
        <dbReference type="Proteomes" id="UP000828390"/>
    </source>
</evidence>
<sequence>MNLLMGKLDQLLARATRSQSPSPARRQYFNCIEAGHFKRDCPKLRSSTTSPARGDRCYRCNELGHMARDCPKQATDKVGDTPRAGRKVSFADLNGKRVRVEGPDLIHNANGLPVIIRQIRSDSMFRVDVRVNGLEVKAVVDTAAEVTLVSDRVVAQLPEEVPVLEHVYMKTAGRGLQMNGFIVGPVTIQLGDLVFQERVYVAPIEDCMLLGVDFLRKHGATIDIVGATMCLNGKVTVARTVIIPPNSVAMSKCSLGKPIDTFAIEAECGDLMVPMSVHVSDAGLRLPMLNMSDRHVRLKQGKLVGIGCGRGKDMLRGSLGRFVVKAVSDFRFIQEWLMHGTDPPGNLCKGCGGCCSMLAPN</sequence>
<reference evidence="3" key="1">
    <citation type="journal article" date="2019" name="bioRxiv">
        <title>The Genome of the Zebra Mussel, Dreissena polymorpha: A Resource for Invasive Species Research.</title>
        <authorList>
            <person name="McCartney M.A."/>
            <person name="Auch B."/>
            <person name="Kono T."/>
            <person name="Mallez S."/>
            <person name="Zhang Y."/>
            <person name="Obille A."/>
            <person name="Becker A."/>
            <person name="Abrahante J.E."/>
            <person name="Garbe J."/>
            <person name="Badalamenti J.P."/>
            <person name="Herman A."/>
            <person name="Mangelson H."/>
            <person name="Liachko I."/>
            <person name="Sullivan S."/>
            <person name="Sone E.D."/>
            <person name="Koren S."/>
            <person name="Silverstein K.A.T."/>
            <person name="Beckman K.B."/>
            <person name="Gohl D.M."/>
        </authorList>
    </citation>
    <scope>NUCLEOTIDE SEQUENCE</scope>
    <source>
        <strain evidence="3">Duluth1</strain>
        <tissue evidence="3">Whole animal</tissue>
    </source>
</reference>
<dbReference type="GO" id="GO:0008270">
    <property type="term" value="F:zinc ion binding"/>
    <property type="evidence" value="ECO:0007669"/>
    <property type="project" value="UniProtKB-KW"/>
</dbReference>
<evidence type="ECO:0000313" key="3">
    <source>
        <dbReference type="EMBL" id="KAH3876912.1"/>
    </source>
</evidence>
<keyword evidence="4" id="KW-1185">Reference proteome</keyword>
<keyword evidence="1" id="KW-0862">Zinc</keyword>
<dbReference type="InterPro" id="IPR001878">
    <property type="entry name" value="Znf_CCHC"/>
</dbReference>
<accession>A0A9D4MKD6</accession>
<dbReference type="CDD" id="cd00303">
    <property type="entry name" value="retropepsin_like"/>
    <property type="match status" value="1"/>
</dbReference>
<dbReference type="PROSITE" id="PS50158">
    <property type="entry name" value="ZF_CCHC"/>
    <property type="match status" value="1"/>
</dbReference>
<dbReference type="PANTHER" id="PTHR46888:SF1">
    <property type="entry name" value="RIBONUCLEASE H"/>
    <property type="match status" value="1"/>
</dbReference>
<gene>
    <name evidence="3" type="ORF">DPMN_000764</name>
</gene>
<dbReference type="Pfam" id="PF00098">
    <property type="entry name" value="zf-CCHC"/>
    <property type="match status" value="2"/>
</dbReference>
<dbReference type="SUPFAM" id="SSF50630">
    <property type="entry name" value="Acid proteases"/>
    <property type="match status" value="1"/>
</dbReference>
<reference evidence="3" key="2">
    <citation type="submission" date="2020-11" db="EMBL/GenBank/DDBJ databases">
        <authorList>
            <person name="McCartney M.A."/>
            <person name="Auch B."/>
            <person name="Kono T."/>
            <person name="Mallez S."/>
            <person name="Becker A."/>
            <person name="Gohl D.M."/>
            <person name="Silverstein K.A.T."/>
            <person name="Koren S."/>
            <person name="Bechman K.B."/>
            <person name="Herman A."/>
            <person name="Abrahante J.E."/>
            <person name="Garbe J."/>
        </authorList>
    </citation>
    <scope>NUCLEOTIDE SEQUENCE</scope>
    <source>
        <strain evidence="3">Duluth1</strain>
        <tissue evidence="3">Whole animal</tissue>
    </source>
</reference>
<dbReference type="Proteomes" id="UP000828390">
    <property type="component" value="Unassembled WGS sequence"/>
</dbReference>
<dbReference type="Pfam" id="PF13975">
    <property type="entry name" value="gag-asp_proteas"/>
    <property type="match status" value="1"/>
</dbReference>
<dbReference type="PANTHER" id="PTHR46888">
    <property type="entry name" value="ZINC KNUCKLE DOMAINCONTAINING PROTEIN-RELATED"/>
    <property type="match status" value="1"/>
</dbReference>
<protein>
    <recommendedName>
        <fullName evidence="2">CCHC-type domain-containing protein</fullName>
    </recommendedName>
</protein>
<comment type="caution">
    <text evidence="3">The sequence shown here is derived from an EMBL/GenBank/DDBJ whole genome shotgun (WGS) entry which is preliminary data.</text>
</comment>
<keyword evidence="1" id="KW-0863">Zinc-finger</keyword>
<dbReference type="InterPro" id="IPR021109">
    <property type="entry name" value="Peptidase_aspartic_dom_sf"/>
</dbReference>
<feature type="domain" description="CCHC-type" evidence="2">
    <location>
        <begin position="56"/>
        <end position="72"/>
    </location>
</feature>
<dbReference type="InterPro" id="IPR036875">
    <property type="entry name" value="Znf_CCHC_sf"/>
</dbReference>
<evidence type="ECO:0000256" key="1">
    <source>
        <dbReference type="PROSITE-ProRule" id="PRU00047"/>
    </source>
</evidence>
<dbReference type="Gene3D" id="4.10.60.10">
    <property type="entry name" value="Zinc finger, CCHC-type"/>
    <property type="match status" value="2"/>
</dbReference>